<dbReference type="Proteomes" id="UP001501752">
    <property type="component" value="Unassembled WGS sequence"/>
</dbReference>
<dbReference type="SUPFAM" id="SSF55729">
    <property type="entry name" value="Acyl-CoA N-acyltransferases (Nat)"/>
    <property type="match status" value="1"/>
</dbReference>
<dbReference type="InterPro" id="IPR050832">
    <property type="entry name" value="Bact_Acetyltransf"/>
</dbReference>
<dbReference type="EMBL" id="BAABIS010000001">
    <property type="protein sequence ID" value="GAA4832447.1"/>
    <property type="molecule type" value="Genomic_DNA"/>
</dbReference>
<reference evidence="5" key="1">
    <citation type="journal article" date="2019" name="Int. J. Syst. Evol. Microbiol.">
        <title>The Global Catalogue of Microorganisms (GCM) 10K type strain sequencing project: providing services to taxonomists for standard genome sequencing and annotation.</title>
        <authorList>
            <consortium name="The Broad Institute Genomics Platform"/>
            <consortium name="The Broad Institute Genome Sequencing Center for Infectious Disease"/>
            <person name="Wu L."/>
            <person name="Ma J."/>
        </authorList>
    </citation>
    <scope>NUCLEOTIDE SEQUENCE [LARGE SCALE GENOMIC DNA]</scope>
    <source>
        <strain evidence="5">JCM 13006</strain>
    </source>
</reference>
<sequence>MSETPTITIRDLVAADEQDWRRLWAGYLDFYESAVPAAVTDSTWRRLLDPHQPLLGRVAEHDGAVIGITNSVLHHSTWLTGQVCYLEDLFVDPVHRGLGAGRLLVQDLFDLAAARGWARVHWLTAQDNPARRLYDTFVPADHFVHYERDLPSADGTGPTPAGLPPR</sequence>
<evidence type="ECO:0000256" key="1">
    <source>
        <dbReference type="ARBA" id="ARBA00022679"/>
    </source>
</evidence>
<proteinExistence type="predicted"/>
<protein>
    <submittedName>
        <fullName evidence="4">GNAT family N-acetyltransferase</fullName>
    </submittedName>
</protein>
<dbReference type="Gene3D" id="3.40.630.30">
    <property type="match status" value="1"/>
</dbReference>
<evidence type="ECO:0000313" key="5">
    <source>
        <dbReference type="Proteomes" id="UP001501752"/>
    </source>
</evidence>
<dbReference type="CDD" id="cd04301">
    <property type="entry name" value="NAT_SF"/>
    <property type="match status" value="1"/>
</dbReference>
<dbReference type="PROSITE" id="PS51186">
    <property type="entry name" value="GNAT"/>
    <property type="match status" value="1"/>
</dbReference>
<keyword evidence="2" id="KW-0012">Acyltransferase</keyword>
<keyword evidence="5" id="KW-1185">Reference proteome</keyword>
<dbReference type="InterPro" id="IPR000182">
    <property type="entry name" value="GNAT_dom"/>
</dbReference>
<organism evidence="4 5">
    <name type="scientific">Kitasatospora terrestris</name>
    <dbReference type="NCBI Taxonomy" id="258051"/>
    <lineage>
        <taxon>Bacteria</taxon>
        <taxon>Bacillati</taxon>
        <taxon>Actinomycetota</taxon>
        <taxon>Actinomycetes</taxon>
        <taxon>Kitasatosporales</taxon>
        <taxon>Streptomycetaceae</taxon>
        <taxon>Kitasatospora</taxon>
    </lineage>
</organism>
<evidence type="ECO:0000256" key="2">
    <source>
        <dbReference type="ARBA" id="ARBA00023315"/>
    </source>
</evidence>
<dbReference type="PANTHER" id="PTHR43877">
    <property type="entry name" value="AMINOALKYLPHOSPHONATE N-ACETYLTRANSFERASE-RELATED-RELATED"/>
    <property type="match status" value="1"/>
</dbReference>
<name>A0ABP9D859_9ACTN</name>
<gene>
    <name evidence="4" type="ORF">GCM10023235_03530</name>
</gene>
<keyword evidence="1" id="KW-0808">Transferase</keyword>
<dbReference type="Pfam" id="PF00583">
    <property type="entry name" value="Acetyltransf_1"/>
    <property type="match status" value="1"/>
</dbReference>
<accession>A0ABP9D859</accession>
<feature type="domain" description="N-acetyltransferase" evidence="3">
    <location>
        <begin position="7"/>
        <end position="166"/>
    </location>
</feature>
<dbReference type="InterPro" id="IPR016181">
    <property type="entry name" value="Acyl_CoA_acyltransferase"/>
</dbReference>
<comment type="caution">
    <text evidence="4">The sequence shown here is derived from an EMBL/GenBank/DDBJ whole genome shotgun (WGS) entry which is preliminary data.</text>
</comment>
<evidence type="ECO:0000313" key="4">
    <source>
        <dbReference type="EMBL" id="GAA4832447.1"/>
    </source>
</evidence>
<dbReference type="RefSeq" id="WP_345694956.1">
    <property type="nucleotide sequence ID" value="NZ_BAABIS010000001.1"/>
</dbReference>
<evidence type="ECO:0000259" key="3">
    <source>
        <dbReference type="PROSITE" id="PS51186"/>
    </source>
</evidence>